<dbReference type="GeneID" id="84590462"/>
<dbReference type="AlphaFoldDB" id="A0AAJ8C0C2"/>
<sequence length="141" mass="15687">MECWRGSRAGGDNNNAYNSIVRSLKCPESPCGGYHSISQRLGGCIWRSSKIDGIGRDEYVDLNGAPNLLLRLYVKTWRLLFKAPSDAACEEGYADKHCIDSEVFGGHDTWTGMTLVRRGRDISSHPLMAGTRKRLSYMAVD</sequence>
<reference evidence="1" key="1">
    <citation type="submission" date="2025-02" db="EMBL/GenBank/DDBJ databases">
        <authorList>
            <consortium name="NCBI Genome Project"/>
        </authorList>
    </citation>
    <scope>NUCLEOTIDE SEQUENCE</scope>
</reference>
<dbReference type="KEGG" id="ang:An02g10950"/>
<dbReference type="RefSeq" id="XP_059605686.1">
    <property type="nucleotide sequence ID" value="XM_059746606.1"/>
</dbReference>
<name>A0AAJ8C0C2_ASPNG</name>
<evidence type="ECO:0000313" key="1">
    <source>
        <dbReference type="RefSeq" id="XP_059605686.1"/>
    </source>
</evidence>
<dbReference type="VEuPathDB" id="FungiDB:An02g10950"/>
<reference evidence="1" key="2">
    <citation type="submission" date="2025-08" db="UniProtKB">
        <authorList>
            <consortium name="RefSeq"/>
        </authorList>
    </citation>
    <scope>IDENTIFICATION</scope>
</reference>
<gene>
    <name evidence="1" type="ORF">An02g10950</name>
</gene>
<accession>A0AAJ8C0C2</accession>
<protein>
    <submittedName>
        <fullName evidence="1">Uncharacterized protein</fullName>
    </submittedName>
</protein>
<organism evidence="1">
    <name type="scientific">Aspergillus niger</name>
    <dbReference type="NCBI Taxonomy" id="5061"/>
    <lineage>
        <taxon>Eukaryota</taxon>
        <taxon>Fungi</taxon>
        <taxon>Dikarya</taxon>
        <taxon>Ascomycota</taxon>
        <taxon>Pezizomycotina</taxon>
        <taxon>Eurotiomycetes</taxon>
        <taxon>Eurotiomycetidae</taxon>
        <taxon>Eurotiales</taxon>
        <taxon>Aspergillaceae</taxon>
        <taxon>Aspergillus</taxon>
        <taxon>Aspergillus subgen. Circumdati</taxon>
    </lineage>
</organism>
<proteinExistence type="predicted"/>